<evidence type="ECO:0000256" key="2">
    <source>
        <dbReference type="SAM" id="MobiDB-lite"/>
    </source>
</evidence>
<accession>A0A2G1QKU5</accession>
<feature type="region of interest" description="Disordered" evidence="2">
    <location>
        <begin position="260"/>
        <end position="285"/>
    </location>
</feature>
<evidence type="ECO:0000313" key="6">
    <source>
        <dbReference type="Proteomes" id="UP000221168"/>
    </source>
</evidence>
<evidence type="ECO:0000259" key="4">
    <source>
        <dbReference type="Pfam" id="PF13505"/>
    </source>
</evidence>
<organism evidence="5 6">
    <name type="scientific">Zhengella mangrovi</name>
    <dbReference type="NCBI Taxonomy" id="1982044"/>
    <lineage>
        <taxon>Bacteria</taxon>
        <taxon>Pseudomonadati</taxon>
        <taxon>Pseudomonadota</taxon>
        <taxon>Alphaproteobacteria</taxon>
        <taxon>Hyphomicrobiales</taxon>
        <taxon>Notoacmeibacteraceae</taxon>
        <taxon>Zhengella</taxon>
    </lineage>
</organism>
<reference evidence="5 6" key="1">
    <citation type="submission" date="2017-10" db="EMBL/GenBank/DDBJ databases">
        <title>Sedimentibacterium mangrovi gen. nov., sp. nov., a novel member of family Phyllobacteriacea isolated from mangrove sediment.</title>
        <authorList>
            <person name="Liao H."/>
            <person name="Tian Y."/>
        </authorList>
    </citation>
    <scope>NUCLEOTIDE SEQUENCE [LARGE SCALE GENOMIC DNA]</scope>
    <source>
        <strain evidence="5 6">X9-2-2</strain>
    </source>
</reference>
<dbReference type="Proteomes" id="UP000221168">
    <property type="component" value="Unassembled WGS sequence"/>
</dbReference>
<evidence type="ECO:0000256" key="3">
    <source>
        <dbReference type="SAM" id="SignalP"/>
    </source>
</evidence>
<dbReference type="InterPro" id="IPR027385">
    <property type="entry name" value="Beta-barrel_OMP"/>
</dbReference>
<name>A0A2G1QKU5_9HYPH</name>
<evidence type="ECO:0000256" key="1">
    <source>
        <dbReference type="ARBA" id="ARBA00022729"/>
    </source>
</evidence>
<dbReference type="Gene3D" id="2.40.160.20">
    <property type="match status" value="1"/>
</dbReference>
<proteinExistence type="predicted"/>
<keyword evidence="6" id="KW-1185">Reference proteome</keyword>
<keyword evidence="1 3" id="KW-0732">Signal</keyword>
<dbReference type="EMBL" id="PDVP01000010">
    <property type="protein sequence ID" value="PHP66146.1"/>
    <property type="molecule type" value="Genomic_DNA"/>
</dbReference>
<feature type="domain" description="Outer membrane protein beta-barrel" evidence="4">
    <location>
        <begin position="70"/>
        <end position="258"/>
    </location>
</feature>
<protein>
    <submittedName>
        <fullName evidence="5">Porin</fullName>
    </submittedName>
</protein>
<feature type="chain" id="PRO_5013934884" evidence="3">
    <location>
        <begin position="24"/>
        <end position="285"/>
    </location>
</feature>
<feature type="signal peptide" evidence="3">
    <location>
        <begin position="1"/>
        <end position="23"/>
    </location>
</feature>
<comment type="caution">
    <text evidence="5">The sequence shown here is derived from an EMBL/GenBank/DDBJ whole genome shotgun (WGS) entry which is preliminary data.</text>
</comment>
<dbReference type="Pfam" id="PF13505">
    <property type="entry name" value="OMP_b-brl"/>
    <property type="match status" value="1"/>
</dbReference>
<evidence type="ECO:0000313" key="5">
    <source>
        <dbReference type="EMBL" id="PHP66146.1"/>
    </source>
</evidence>
<dbReference type="RefSeq" id="WP_099307411.1">
    <property type="nucleotide sequence ID" value="NZ_PDVP01000010.1"/>
</dbReference>
<gene>
    <name evidence="5" type="ORF">CSC94_16250</name>
</gene>
<dbReference type="OrthoDB" id="5643626at2"/>
<dbReference type="AlphaFoldDB" id="A0A2G1QKU5"/>
<sequence length="285" mass="29807">MLQLRSGVILAVLGGLTAGTAQAADLYEPDVVEAPAPVQTYVEPAPEVGTSWYIRGDVGYSINDLRGAYFLQGTAGGAPGYNNFTTANLDNSWLVGGGIGVNISRHLRADITLDYMTKAKFKGSTTGTCGGVPCTSSDTSGLSALVVLANAYVDVGTWHGITGYVGGGIGGAHVKWDDLINVAPTGTVRHTGYSSARFAYALTAGASYCLTNNLELDASYRYTRISSGDMFLYKTGGGPGYDRGLSSHAVRAGLRYSFGGSGNSPRCAPEPEVVSYQPEPMPVYK</sequence>
<dbReference type="SUPFAM" id="SSF56925">
    <property type="entry name" value="OMPA-like"/>
    <property type="match status" value="1"/>
</dbReference>
<dbReference type="InterPro" id="IPR011250">
    <property type="entry name" value="OMP/PagP_B-barrel"/>
</dbReference>